<dbReference type="EMBL" id="MU006718">
    <property type="protein sequence ID" value="KAF2627111.1"/>
    <property type="molecule type" value="Genomic_DNA"/>
</dbReference>
<feature type="non-terminal residue" evidence="1">
    <location>
        <position position="131"/>
    </location>
</feature>
<organism evidence="1 2">
    <name type="scientific">Macroventuria anomochaeta</name>
    <dbReference type="NCBI Taxonomy" id="301207"/>
    <lineage>
        <taxon>Eukaryota</taxon>
        <taxon>Fungi</taxon>
        <taxon>Dikarya</taxon>
        <taxon>Ascomycota</taxon>
        <taxon>Pezizomycotina</taxon>
        <taxon>Dothideomycetes</taxon>
        <taxon>Pleosporomycetidae</taxon>
        <taxon>Pleosporales</taxon>
        <taxon>Pleosporineae</taxon>
        <taxon>Didymellaceae</taxon>
        <taxon>Macroventuria</taxon>
    </lineage>
</organism>
<comment type="caution">
    <text evidence="1">The sequence shown here is derived from an EMBL/GenBank/DDBJ whole genome shotgun (WGS) entry which is preliminary data.</text>
</comment>
<feature type="non-terminal residue" evidence="1">
    <location>
        <position position="1"/>
    </location>
</feature>
<gene>
    <name evidence="1" type="ORF">BU25DRAFT_311307</name>
</gene>
<protein>
    <submittedName>
        <fullName evidence="1">Uncharacterized protein</fullName>
    </submittedName>
</protein>
<evidence type="ECO:0000313" key="1">
    <source>
        <dbReference type="EMBL" id="KAF2627111.1"/>
    </source>
</evidence>
<reference evidence="1" key="1">
    <citation type="journal article" date="2020" name="Stud. Mycol.">
        <title>101 Dothideomycetes genomes: a test case for predicting lifestyles and emergence of pathogens.</title>
        <authorList>
            <person name="Haridas S."/>
            <person name="Albert R."/>
            <person name="Binder M."/>
            <person name="Bloem J."/>
            <person name="Labutti K."/>
            <person name="Salamov A."/>
            <person name="Andreopoulos B."/>
            <person name="Baker S."/>
            <person name="Barry K."/>
            <person name="Bills G."/>
            <person name="Bluhm B."/>
            <person name="Cannon C."/>
            <person name="Castanera R."/>
            <person name="Culley D."/>
            <person name="Daum C."/>
            <person name="Ezra D."/>
            <person name="Gonzalez J."/>
            <person name="Henrissat B."/>
            <person name="Kuo A."/>
            <person name="Liang C."/>
            <person name="Lipzen A."/>
            <person name="Lutzoni F."/>
            <person name="Magnuson J."/>
            <person name="Mondo S."/>
            <person name="Nolan M."/>
            <person name="Ohm R."/>
            <person name="Pangilinan J."/>
            <person name="Park H.-J."/>
            <person name="Ramirez L."/>
            <person name="Alfaro M."/>
            <person name="Sun H."/>
            <person name="Tritt A."/>
            <person name="Yoshinaga Y."/>
            <person name="Zwiers L.-H."/>
            <person name="Turgeon B."/>
            <person name="Goodwin S."/>
            <person name="Spatafora J."/>
            <person name="Crous P."/>
            <person name="Grigoriev I."/>
        </authorList>
    </citation>
    <scope>NUCLEOTIDE SEQUENCE</scope>
    <source>
        <strain evidence="1">CBS 525.71</strain>
    </source>
</reference>
<proteinExistence type="predicted"/>
<dbReference type="Proteomes" id="UP000799754">
    <property type="component" value="Unassembled WGS sequence"/>
</dbReference>
<keyword evidence="2" id="KW-1185">Reference proteome</keyword>
<accession>A0ACB6RYK9</accession>
<name>A0ACB6RYK9_9PLEO</name>
<sequence>ILQGDHHALEQQLDLLGEQLTSAISQAASASIPLTRLGPKSKPWWDHNLHSLRTDMLHKQRVFQRNMAVTSIAEAFLWKKDYLLARNTYFQAIKTAKHTHWNQFLEKEDPKSIFKAMSYTKPSSSQQIPLI</sequence>
<evidence type="ECO:0000313" key="2">
    <source>
        <dbReference type="Proteomes" id="UP000799754"/>
    </source>
</evidence>